<accession>A0A8B6G5E8</accession>
<evidence type="ECO:0000313" key="2">
    <source>
        <dbReference type="EMBL" id="VDI58935.1"/>
    </source>
</evidence>
<dbReference type="SUPFAM" id="SSF52540">
    <property type="entry name" value="P-loop containing nucleoside triphosphate hydrolases"/>
    <property type="match status" value="1"/>
</dbReference>
<dbReference type="EMBL" id="UYJE01007896">
    <property type="protein sequence ID" value="VDI58935.1"/>
    <property type="molecule type" value="Genomic_DNA"/>
</dbReference>
<keyword evidence="3" id="KW-1185">Reference proteome</keyword>
<dbReference type="PANTHER" id="PTHR13696">
    <property type="entry name" value="P-LOOP CONTAINING NUCLEOSIDE TRIPHOSPHATE HYDROLASE"/>
    <property type="match status" value="1"/>
</dbReference>
<dbReference type="Gene3D" id="3.40.50.300">
    <property type="entry name" value="P-loop containing nucleotide triphosphate hydrolases"/>
    <property type="match status" value="1"/>
</dbReference>
<dbReference type="OrthoDB" id="1902922at2759"/>
<reference evidence="2" key="1">
    <citation type="submission" date="2018-11" db="EMBL/GenBank/DDBJ databases">
        <authorList>
            <person name="Alioto T."/>
            <person name="Alioto T."/>
        </authorList>
    </citation>
    <scope>NUCLEOTIDE SEQUENCE</scope>
</reference>
<protein>
    <recommendedName>
        <fullName evidence="1">AAA domain-containing protein</fullName>
    </recommendedName>
</protein>
<dbReference type="Pfam" id="PF13614">
    <property type="entry name" value="AAA_31"/>
    <property type="match status" value="1"/>
</dbReference>
<organism evidence="2 3">
    <name type="scientific">Mytilus galloprovincialis</name>
    <name type="common">Mediterranean mussel</name>
    <dbReference type="NCBI Taxonomy" id="29158"/>
    <lineage>
        <taxon>Eukaryota</taxon>
        <taxon>Metazoa</taxon>
        <taxon>Spiralia</taxon>
        <taxon>Lophotrochozoa</taxon>
        <taxon>Mollusca</taxon>
        <taxon>Bivalvia</taxon>
        <taxon>Autobranchia</taxon>
        <taxon>Pteriomorphia</taxon>
        <taxon>Mytilida</taxon>
        <taxon>Mytiloidea</taxon>
        <taxon>Mytilidae</taxon>
        <taxon>Mytilinae</taxon>
        <taxon>Mytilus</taxon>
    </lineage>
</organism>
<name>A0A8B6G5E8_MYTGA</name>
<dbReference type="CDD" id="cd02042">
    <property type="entry name" value="ParAB_family"/>
    <property type="match status" value="1"/>
</dbReference>
<evidence type="ECO:0000259" key="1">
    <source>
        <dbReference type="Pfam" id="PF13614"/>
    </source>
</evidence>
<dbReference type="PANTHER" id="PTHR13696:SF99">
    <property type="entry name" value="COBYRINIC ACID AC-DIAMIDE SYNTHASE"/>
    <property type="match status" value="1"/>
</dbReference>
<dbReference type="AlphaFoldDB" id="A0A8B6G5E8"/>
<comment type="caution">
    <text evidence="2">The sequence shown here is derived from an EMBL/GenBank/DDBJ whole genome shotgun (WGS) entry which is preliminary data.</text>
</comment>
<dbReference type="InterPro" id="IPR025669">
    <property type="entry name" value="AAA_dom"/>
</dbReference>
<proteinExistence type="predicted"/>
<evidence type="ECO:0000313" key="3">
    <source>
        <dbReference type="Proteomes" id="UP000596742"/>
    </source>
</evidence>
<sequence>MFISAQDHKAKGLISAQDHKAQALISAQDHKAQGLISAEDHKAQGLVSAQDHKAQGLISAQEYQAQRLISARDHKAQGLISAQDHKAQALISAQDHKAQGFISAQDHKAQGLISAQDHQAQGLISAEYHKAQALISAQDHKAQGLISAEDHKAQVWNNKGGTGKTSLVFQLSAEYARQNPTQKVIVIDMCPQANVSSSLLVNTFSNFPGEKVVSDASKIDTKKKMKSFEPNVCGYLLSRLDRDESVKGSINWNQFLIQASVFNKFVPDNLRLLCGDIYLEVLSKRLEQERQLVPTRYDNPWRRVTLFMKDFIEFISSSNKQVFHMFFIDTNPSFSIYTEMAITGARRMVVPFTQDDFSVSAIKSMLYSVYGFTSEDSERLEGLKESQYFWLAEKYGISPPKLHLFINNRATFYGTKAAAAFAAIGNEVSASLLKVYIKSQDIFETATELSSLDLIMDINKFKMRYLIDCCDFQSTIVLSLHNGCPFSQIDPGSHTIYGSSITISKTNLEDCKYAILKIVKLL</sequence>
<dbReference type="Proteomes" id="UP000596742">
    <property type="component" value="Unassembled WGS sequence"/>
</dbReference>
<dbReference type="InterPro" id="IPR050678">
    <property type="entry name" value="DNA_Partitioning_ATPase"/>
</dbReference>
<gene>
    <name evidence="2" type="ORF">MGAL_10B089892</name>
</gene>
<feature type="domain" description="AAA" evidence="1">
    <location>
        <begin position="155"/>
        <end position="374"/>
    </location>
</feature>
<dbReference type="InterPro" id="IPR027417">
    <property type="entry name" value="P-loop_NTPase"/>
</dbReference>